<protein>
    <submittedName>
        <fullName evidence="1">Uncharacterized protein</fullName>
    </submittedName>
</protein>
<dbReference type="AlphaFoldDB" id="A0A6G7XCR7"/>
<name>A0A6G7XCR7_9MICO</name>
<sequence length="93" mass="10547">MFIAPTTREAMKDVPPTVRVVTTVDLFDRRQNPETGAEEFAEAADLALTEALKNGYRSVSFDSVSQFIKMIDNETVCEYVWMFSAWDKDEEGS</sequence>
<keyword evidence="2" id="KW-1185">Reference proteome</keyword>
<proteinExistence type="predicted"/>
<accession>A0A6G7XCR7</accession>
<gene>
    <name evidence="1" type="ORF">G7068_03370</name>
</gene>
<dbReference type="Proteomes" id="UP000502677">
    <property type="component" value="Chromosome"/>
</dbReference>
<dbReference type="RefSeq" id="WP_166288872.1">
    <property type="nucleotide sequence ID" value="NZ_CP049863.1"/>
</dbReference>
<evidence type="ECO:0000313" key="1">
    <source>
        <dbReference type="EMBL" id="QIK62355.1"/>
    </source>
</evidence>
<reference evidence="1 2" key="1">
    <citation type="submission" date="2020-03" db="EMBL/GenBank/DDBJ databases">
        <title>Leucobacter sp. nov., isolated from beetles.</title>
        <authorList>
            <person name="Hyun D.-W."/>
            <person name="Bae J.-W."/>
        </authorList>
    </citation>
    <scope>NUCLEOTIDE SEQUENCE [LARGE SCALE GENOMIC DNA]</scope>
    <source>
        <strain evidence="1 2">HDW9C</strain>
    </source>
</reference>
<dbReference type="KEGG" id="lvi:G7068_03370"/>
<organism evidence="1 2">
    <name type="scientific">Leucobacter viscericola</name>
    <dbReference type="NCBI Taxonomy" id="2714935"/>
    <lineage>
        <taxon>Bacteria</taxon>
        <taxon>Bacillati</taxon>
        <taxon>Actinomycetota</taxon>
        <taxon>Actinomycetes</taxon>
        <taxon>Micrococcales</taxon>
        <taxon>Microbacteriaceae</taxon>
        <taxon>Leucobacter</taxon>
    </lineage>
</organism>
<dbReference type="EMBL" id="CP049863">
    <property type="protein sequence ID" value="QIK62355.1"/>
    <property type="molecule type" value="Genomic_DNA"/>
</dbReference>
<evidence type="ECO:0000313" key="2">
    <source>
        <dbReference type="Proteomes" id="UP000502677"/>
    </source>
</evidence>